<gene>
    <name evidence="1" type="ORF">MVEG_12387</name>
</gene>
<dbReference type="AlphaFoldDB" id="A0A086TIJ3"/>
<reference evidence="1 2" key="1">
    <citation type="submission" date="2011-02" db="EMBL/GenBank/DDBJ databases">
        <title>The Genome Sequence of Mortierella verticillata NRRL 6337.</title>
        <authorList>
            <consortium name="The Broad Institute Genome Sequencing Platform"/>
            <person name="Russ C."/>
            <person name="Cuomo C."/>
            <person name="Burger G."/>
            <person name="Gray M.W."/>
            <person name="Holland P.W.H."/>
            <person name="King N."/>
            <person name="Lang F.B.F."/>
            <person name="Roger A.J."/>
            <person name="Ruiz-Trillo I."/>
            <person name="Young S.K."/>
            <person name="Zeng Q."/>
            <person name="Gargeya S."/>
            <person name="Alvarado L."/>
            <person name="Berlin A."/>
            <person name="Chapman S.B."/>
            <person name="Chen Z."/>
            <person name="Freedman E."/>
            <person name="Gellesch M."/>
            <person name="Goldberg J."/>
            <person name="Griggs A."/>
            <person name="Gujja S."/>
            <person name="Heilman E."/>
            <person name="Heiman D."/>
            <person name="Howarth C."/>
            <person name="Mehta T."/>
            <person name="Neiman D."/>
            <person name="Pearson M."/>
            <person name="Roberts A."/>
            <person name="Saif S."/>
            <person name="Shea T."/>
            <person name="Shenoy N."/>
            <person name="Sisk P."/>
            <person name="Stolte C."/>
            <person name="Sykes S."/>
            <person name="White J."/>
            <person name="Yandava C."/>
            <person name="Haas B."/>
            <person name="Nusbaum C."/>
            <person name="Birren B."/>
        </authorList>
    </citation>
    <scope>NUCLEOTIDE SEQUENCE [LARGE SCALE GENOMIC DNA]</scope>
    <source>
        <strain evidence="1 2">NRRL 6337</strain>
    </source>
</reference>
<evidence type="ECO:0000313" key="2">
    <source>
        <dbReference type="Proteomes" id="UP000243308"/>
    </source>
</evidence>
<organism evidence="1 2">
    <name type="scientific">Podila verticillata NRRL 6337</name>
    <dbReference type="NCBI Taxonomy" id="1069443"/>
    <lineage>
        <taxon>Eukaryota</taxon>
        <taxon>Fungi</taxon>
        <taxon>Fungi incertae sedis</taxon>
        <taxon>Mucoromycota</taxon>
        <taxon>Mortierellomycotina</taxon>
        <taxon>Mortierellomycetes</taxon>
        <taxon>Mortierellales</taxon>
        <taxon>Mortierellaceae</taxon>
        <taxon>Podila</taxon>
    </lineage>
</organism>
<dbReference type="OrthoDB" id="10500497at2759"/>
<evidence type="ECO:0000313" key="1">
    <source>
        <dbReference type="EMBL" id="KFH61770.1"/>
    </source>
</evidence>
<accession>A0A086TIJ3</accession>
<proteinExistence type="predicted"/>
<dbReference type="EMBL" id="KN042440">
    <property type="protein sequence ID" value="KFH61770.1"/>
    <property type="molecule type" value="Genomic_DNA"/>
</dbReference>
<dbReference type="Proteomes" id="UP000243308">
    <property type="component" value="Unassembled WGS sequence"/>
</dbReference>
<sequence>MIPLKAGYSYRVKAQKAGTDDNPRPLRFLECNHLPLGHRATCIDVDRGADEGQSTIHFTDMVNGDSRDPISFGGRTYLIWFLGSIIRYINVTDRESQLYKDDGNLETGDYLECTPYDMGNHFTLWIQKRNSPILFVGIEKFESGWYLTVSPFENAARFYVDGPEL</sequence>
<keyword evidence="2" id="KW-1185">Reference proteome</keyword>
<name>A0A086TIJ3_9FUNG</name>
<protein>
    <submittedName>
        <fullName evidence="1">Uncharacterized protein</fullName>
    </submittedName>
</protein>